<dbReference type="HOGENOM" id="CLU_422089_0_0_1"/>
<dbReference type="OMA" id="DGAIWPK"/>
<feature type="compositionally biased region" description="Low complexity" evidence="1">
    <location>
        <begin position="145"/>
        <end position="159"/>
    </location>
</feature>
<evidence type="ECO:0000313" key="3">
    <source>
        <dbReference type="Proteomes" id="UP000002668"/>
    </source>
</evidence>
<feature type="compositionally biased region" description="Low complexity" evidence="1">
    <location>
        <begin position="16"/>
        <end position="61"/>
    </location>
</feature>
<dbReference type="Proteomes" id="UP000002668">
    <property type="component" value="Genome"/>
</dbReference>
<feature type="compositionally biased region" description="Basic and acidic residues" evidence="1">
    <location>
        <begin position="636"/>
        <end position="655"/>
    </location>
</feature>
<evidence type="ECO:0000256" key="1">
    <source>
        <dbReference type="SAM" id="MobiDB-lite"/>
    </source>
</evidence>
<feature type="compositionally biased region" description="Polar residues" evidence="1">
    <location>
        <begin position="228"/>
        <end position="244"/>
    </location>
</feature>
<dbReference type="VEuPathDB" id="FungiDB:LEMA_P035180.1"/>
<feature type="region of interest" description="Disordered" evidence="1">
    <location>
        <begin position="450"/>
        <end position="469"/>
    </location>
</feature>
<name>E4ZRJ7_LEPMJ</name>
<protein>
    <submittedName>
        <fullName evidence="2">Uncharacterized protein</fullName>
    </submittedName>
</protein>
<feature type="compositionally biased region" description="Low complexity" evidence="1">
    <location>
        <begin position="250"/>
        <end position="263"/>
    </location>
</feature>
<feature type="compositionally biased region" description="Polar residues" evidence="1">
    <location>
        <begin position="266"/>
        <end position="289"/>
    </location>
</feature>
<dbReference type="OrthoDB" id="5431222at2759"/>
<proteinExistence type="predicted"/>
<organism evidence="3">
    <name type="scientific">Leptosphaeria maculans (strain JN3 / isolate v23.1.3 / race Av1-4-5-6-7-8)</name>
    <name type="common">Blackleg fungus</name>
    <name type="synonym">Phoma lingam</name>
    <dbReference type="NCBI Taxonomy" id="985895"/>
    <lineage>
        <taxon>Eukaryota</taxon>
        <taxon>Fungi</taxon>
        <taxon>Dikarya</taxon>
        <taxon>Ascomycota</taxon>
        <taxon>Pezizomycotina</taxon>
        <taxon>Dothideomycetes</taxon>
        <taxon>Pleosporomycetidae</taxon>
        <taxon>Pleosporales</taxon>
        <taxon>Pleosporineae</taxon>
        <taxon>Leptosphaeriaceae</taxon>
        <taxon>Plenodomus</taxon>
        <taxon>Plenodomus lingam/Leptosphaeria maculans species complex</taxon>
    </lineage>
</organism>
<dbReference type="AlphaFoldDB" id="E4ZRJ7"/>
<feature type="compositionally biased region" description="Pro residues" evidence="1">
    <location>
        <begin position="558"/>
        <end position="568"/>
    </location>
</feature>
<feature type="compositionally biased region" description="Polar residues" evidence="1">
    <location>
        <begin position="590"/>
        <end position="601"/>
    </location>
</feature>
<feature type="region of interest" description="Disordered" evidence="1">
    <location>
        <begin position="1"/>
        <end position="292"/>
    </location>
</feature>
<keyword evidence="3" id="KW-1185">Reference proteome</keyword>
<sequence length="668" mass="72802">MSWSGPVAGAPPFQQPPYNNNQQPPYNNSQQPPYNNNHSAYGQQLPYQYGQQPQQPGYGQPRGTAWPASGPPQRAPDNRPSKKKAAPVITRYPPPPGYRGPAQPQGPFGANQYSGQYQQSQPVYPSGPQAPPSYTPQVYNAAPTAYGYQAQGYRAQQPQNYAQSAYPSTQGHQWPQQGYASNTGYSQSPIQSSGSGWAPPQMNYQGHPPQPVPNNSNQQAYSQAGPWPSNNGPPQMAAQNSHVSSHGPVARTTDPNATPTPATVHMATSQAALSSNQSNGAVNQNSPTEKPQIYLSCDDWDFDFDGAIWPKSNEPVDPALSLGVIIWHPAKQMTRALPSTFEEAEKQASEAALEGLGNGDSVSMYFTAENSHEAFLDVRQTDDWDAIRDDPVFVVFTDEEMQKNVVSIEDCIAQRDRPDESSDTTKHDEDQEMHDASWDIMENLEQALTSRHVDSQSQPRKLKDVPSPTQAQEDILAKLGVTGTPKPPSHNTSPVPYQTHETQLTASNPEKSAAPSTKPLSSQPAPSRAHSYSGLPHSGHNPSQQRSYGSMSSGSTSRPPPPPPPPEQPHYDPWNAPQHDTHAFGGRSGSPATSEGSNRTMAGSDFESGKPSNHNDHENSAAPSLPRSDSSNNRKRSYEDADKDGEQSRQQDDHSKRKRRAQVDAAYR</sequence>
<dbReference type="GeneID" id="13284414"/>
<dbReference type="STRING" id="985895.E4ZRJ7"/>
<feature type="compositionally biased region" description="Polar residues" evidence="1">
    <location>
        <begin position="160"/>
        <end position="195"/>
    </location>
</feature>
<accession>E4ZRJ7</accession>
<feature type="region of interest" description="Disordered" evidence="1">
    <location>
        <begin position="409"/>
        <end position="431"/>
    </location>
</feature>
<dbReference type="InParanoid" id="E4ZRJ7"/>
<feature type="region of interest" description="Disordered" evidence="1">
    <location>
        <begin position="480"/>
        <end position="668"/>
    </location>
</feature>
<dbReference type="EMBL" id="FP929116">
    <property type="protein sequence ID" value="CBX93844.1"/>
    <property type="molecule type" value="Genomic_DNA"/>
</dbReference>
<feature type="compositionally biased region" description="Polar residues" evidence="1">
    <location>
        <begin position="111"/>
        <end position="123"/>
    </location>
</feature>
<feature type="compositionally biased region" description="Basic and acidic residues" evidence="1">
    <location>
        <begin position="412"/>
        <end position="431"/>
    </location>
</feature>
<dbReference type="eggNOG" id="ENOG502SEZA">
    <property type="taxonomic scope" value="Eukaryota"/>
</dbReference>
<gene>
    <name evidence="2" type="ORF">LEMA_P035180.1</name>
</gene>
<evidence type="ECO:0000313" key="2">
    <source>
        <dbReference type="EMBL" id="CBX93844.1"/>
    </source>
</evidence>
<feature type="compositionally biased region" description="Polar residues" evidence="1">
    <location>
        <begin position="489"/>
        <end position="525"/>
    </location>
</feature>
<feature type="compositionally biased region" description="Low complexity" evidence="1">
    <location>
        <begin position="542"/>
        <end position="557"/>
    </location>
</feature>
<reference evidence="3" key="1">
    <citation type="journal article" date="2011" name="Nat. Commun.">
        <title>Effector diversification within compartments of the Leptosphaeria maculans genome affected by Repeat-Induced Point mutations.</title>
        <authorList>
            <person name="Rouxel T."/>
            <person name="Grandaubert J."/>
            <person name="Hane J.K."/>
            <person name="Hoede C."/>
            <person name="van de Wouw A.P."/>
            <person name="Couloux A."/>
            <person name="Dominguez V."/>
            <person name="Anthouard V."/>
            <person name="Bally P."/>
            <person name="Bourras S."/>
            <person name="Cozijnsen A.J."/>
            <person name="Ciuffetti L.M."/>
            <person name="Degrave A."/>
            <person name="Dilmaghani A."/>
            <person name="Duret L."/>
            <person name="Fudal I."/>
            <person name="Goodwin S.B."/>
            <person name="Gout L."/>
            <person name="Glaser N."/>
            <person name="Linglin J."/>
            <person name="Kema G.H.J."/>
            <person name="Lapalu N."/>
            <person name="Lawrence C.B."/>
            <person name="May K."/>
            <person name="Meyer M."/>
            <person name="Ollivier B."/>
            <person name="Poulain J."/>
            <person name="Schoch C.L."/>
            <person name="Simon A."/>
            <person name="Spatafora J.W."/>
            <person name="Stachowiak A."/>
            <person name="Turgeon B.G."/>
            <person name="Tyler B.M."/>
            <person name="Vincent D."/>
            <person name="Weissenbach J."/>
            <person name="Amselem J."/>
            <person name="Quesneville H."/>
            <person name="Oliver R.P."/>
            <person name="Wincker P."/>
            <person name="Balesdent M.-H."/>
            <person name="Howlett B.J."/>
        </authorList>
    </citation>
    <scope>NUCLEOTIDE SEQUENCE [LARGE SCALE GENOMIC DNA]</scope>
    <source>
        <strain evidence="3">JN3 / isolate v23.1.3 / race Av1-4-5-6-7-8</strain>
    </source>
</reference>